<dbReference type="GeneID" id="59339509"/>
<dbReference type="EMBL" id="JACAZF010000001">
    <property type="protein sequence ID" value="KAF7314880.1"/>
    <property type="molecule type" value="Genomic_DNA"/>
</dbReference>
<reference evidence="1" key="1">
    <citation type="submission" date="2020-05" db="EMBL/GenBank/DDBJ databases">
        <title>Mycena genomes resolve the evolution of fungal bioluminescence.</title>
        <authorList>
            <person name="Tsai I.J."/>
        </authorList>
    </citation>
    <scope>NUCLEOTIDE SEQUENCE</scope>
    <source>
        <strain evidence="1">171206Taipei</strain>
    </source>
</reference>
<proteinExistence type="predicted"/>
<dbReference type="AlphaFoldDB" id="A0A8H6TCD4"/>
<evidence type="ECO:0000313" key="2">
    <source>
        <dbReference type="Proteomes" id="UP000636479"/>
    </source>
</evidence>
<name>A0A8H6TCD4_9AGAR</name>
<dbReference type="Proteomes" id="UP000636479">
    <property type="component" value="Unassembled WGS sequence"/>
</dbReference>
<comment type="caution">
    <text evidence="1">The sequence shown here is derived from an EMBL/GenBank/DDBJ whole genome shotgun (WGS) entry which is preliminary data.</text>
</comment>
<keyword evidence="2" id="KW-1185">Reference proteome</keyword>
<gene>
    <name evidence="1" type="ORF">MIND_00001700</name>
</gene>
<protein>
    <submittedName>
        <fullName evidence="1">Uncharacterized protein</fullName>
    </submittedName>
</protein>
<organism evidence="1 2">
    <name type="scientific">Mycena indigotica</name>
    <dbReference type="NCBI Taxonomy" id="2126181"/>
    <lineage>
        <taxon>Eukaryota</taxon>
        <taxon>Fungi</taxon>
        <taxon>Dikarya</taxon>
        <taxon>Basidiomycota</taxon>
        <taxon>Agaricomycotina</taxon>
        <taxon>Agaricomycetes</taxon>
        <taxon>Agaricomycetidae</taxon>
        <taxon>Agaricales</taxon>
        <taxon>Marasmiineae</taxon>
        <taxon>Mycenaceae</taxon>
        <taxon>Mycena</taxon>
    </lineage>
</organism>
<evidence type="ECO:0000313" key="1">
    <source>
        <dbReference type="EMBL" id="KAF7314880.1"/>
    </source>
</evidence>
<accession>A0A8H6TCD4</accession>
<sequence length="130" mass="14477">MKDQEKGATRTGCPKRGILPAECDVDKQQGHYPARVRKTPLSLLNILPSPHPPPRVASDKDTQKKLIVVEAFDLMPATFSLWFLSTRAFAAYIHSKQPSEAGIPTILPRFLPSEPTRLLFIAPLSFLEIT</sequence>
<dbReference type="RefSeq" id="XP_037224903.1">
    <property type="nucleotide sequence ID" value="XM_037356993.1"/>
</dbReference>